<dbReference type="Pfam" id="PF07679">
    <property type="entry name" value="I-set"/>
    <property type="match status" value="1"/>
</dbReference>
<feature type="region of interest" description="Disordered" evidence="2">
    <location>
        <begin position="271"/>
        <end position="304"/>
    </location>
</feature>
<feature type="domain" description="Ig-like" evidence="4">
    <location>
        <begin position="50"/>
        <end position="135"/>
    </location>
</feature>
<feature type="non-terminal residue" evidence="5">
    <location>
        <position position="1"/>
    </location>
</feature>
<protein>
    <submittedName>
        <fullName evidence="5">EMB protein</fullName>
    </submittedName>
</protein>
<keyword evidence="1" id="KW-0393">Immunoglobulin domain</keyword>
<comment type="caution">
    <text evidence="5">The sequence shown here is derived from an EMBL/GenBank/DDBJ whole genome shotgun (WGS) entry which is preliminary data.</text>
</comment>
<evidence type="ECO:0000256" key="1">
    <source>
        <dbReference type="ARBA" id="ARBA00023319"/>
    </source>
</evidence>
<keyword evidence="6" id="KW-1185">Reference proteome</keyword>
<dbReference type="InterPro" id="IPR013098">
    <property type="entry name" value="Ig_I-set"/>
</dbReference>
<keyword evidence="3" id="KW-0812">Transmembrane</keyword>
<dbReference type="GO" id="GO:0030424">
    <property type="term" value="C:axon"/>
    <property type="evidence" value="ECO:0007669"/>
    <property type="project" value="TreeGrafter"/>
</dbReference>
<dbReference type="AlphaFoldDB" id="A0A7L2B7P2"/>
<name>A0A7L2B7P2_9GRUI</name>
<evidence type="ECO:0000259" key="4">
    <source>
        <dbReference type="PROSITE" id="PS50835"/>
    </source>
</evidence>
<dbReference type="GO" id="GO:0007411">
    <property type="term" value="P:axon guidance"/>
    <property type="evidence" value="ECO:0007669"/>
    <property type="project" value="TreeGrafter"/>
</dbReference>
<dbReference type="OrthoDB" id="9932757at2759"/>
<keyword evidence="3" id="KW-1133">Transmembrane helix</keyword>
<dbReference type="InterPro" id="IPR007110">
    <property type="entry name" value="Ig-like_dom"/>
</dbReference>
<feature type="transmembrane region" description="Helical" evidence="3">
    <location>
        <begin position="246"/>
        <end position="266"/>
    </location>
</feature>
<dbReference type="InterPro" id="IPR013783">
    <property type="entry name" value="Ig-like_fold"/>
</dbReference>
<dbReference type="PANTHER" id="PTHR10075:SF4">
    <property type="entry name" value="EMBIGIN"/>
    <property type="match status" value="1"/>
</dbReference>
<accession>A0A7L2B7P2</accession>
<reference evidence="5 6" key="1">
    <citation type="submission" date="2019-09" db="EMBL/GenBank/DDBJ databases">
        <title>Bird 10,000 Genomes (B10K) Project - Family phase.</title>
        <authorList>
            <person name="Zhang G."/>
        </authorList>
    </citation>
    <scope>NUCLEOTIDE SEQUENCE [LARGE SCALE GENOMIC DNA]</scope>
    <source>
        <strain evidence="5">B10K-DU-001-55</strain>
        <tissue evidence="5">Muscle</tissue>
    </source>
</reference>
<gene>
    <name evidence="5" type="primary">Emb</name>
    <name evidence="5" type="ORF">HELFUL_R05621</name>
</gene>
<dbReference type="SUPFAM" id="SSF48726">
    <property type="entry name" value="Immunoglobulin"/>
    <property type="match status" value="2"/>
</dbReference>
<evidence type="ECO:0000313" key="5">
    <source>
        <dbReference type="EMBL" id="NXP54202.1"/>
    </source>
</evidence>
<dbReference type="PANTHER" id="PTHR10075">
    <property type="entry name" value="BASIGIN RELATED"/>
    <property type="match status" value="1"/>
</dbReference>
<evidence type="ECO:0000256" key="3">
    <source>
        <dbReference type="SAM" id="Phobius"/>
    </source>
</evidence>
<dbReference type="FunFam" id="2.60.40.10:FF:001012">
    <property type="entry name" value="Embigin"/>
    <property type="match status" value="1"/>
</dbReference>
<dbReference type="CDD" id="cd00096">
    <property type="entry name" value="Ig"/>
    <property type="match status" value="1"/>
</dbReference>
<feature type="domain" description="Ig-like" evidence="4">
    <location>
        <begin position="139"/>
        <end position="238"/>
    </location>
</feature>
<dbReference type="GO" id="GO:0098632">
    <property type="term" value="F:cell-cell adhesion mediator activity"/>
    <property type="evidence" value="ECO:0007669"/>
    <property type="project" value="TreeGrafter"/>
</dbReference>
<dbReference type="Proteomes" id="UP000590868">
    <property type="component" value="Unassembled WGS sequence"/>
</dbReference>
<dbReference type="EMBL" id="VXBZ01010773">
    <property type="protein sequence ID" value="NXP54202.1"/>
    <property type="molecule type" value="Genomic_DNA"/>
</dbReference>
<dbReference type="GO" id="GO:0007156">
    <property type="term" value="P:homophilic cell adhesion via plasma membrane adhesion molecules"/>
    <property type="evidence" value="ECO:0007669"/>
    <property type="project" value="TreeGrafter"/>
</dbReference>
<evidence type="ECO:0000256" key="2">
    <source>
        <dbReference type="SAM" id="MobiDB-lite"/>
    </source>
</evidence>
<dbReference type="PROSITE" id="PS50835">
    <property type="entry name" value="IG_LIKE"/>
    <property type="match status" value="2"/>
</dbReference>
<feature type="non-terminal residue" evidence="5">
    <location>
        <position position="304"/>
    </location>
</feature>
<sequence length="304" mass="34433">WQTQGSPSDHLTIGHKVSTLGPDLTTQEFKQATKENMTNATFAVYEVLLPGVLGTSVEKNITLDRAARVELSCILNSKYTHLKNPQVTWKRGNETIGHFNKTENSWSIQLRILDHSKLGSYSCTLKGEEISAKFHLQVPTIEGKEKPIICYEGDTAVMICKSFGYTPIAWTWYRINGSEKILINETLLTEKYMIDRASANVTHLKILKLTSRDDGVYWCEAAFELGKSEGKVKLKVLSFMVPLKPFLAIVAEVVIFVTIVFLYEFYSKKKEKSAEEEKEFDQVEQLKSEESNGLDNSGARHRKI</sequence>
<dbReference type="GO" id="GO:0070593">
    <property type="term" value="P:dendrite self-avoidance"/>
    <property type="evidence" value="ECO:0007669"/>
    <property type="project" value="TreeGrafter"/>
</dbReference>
<feature type="compositionally biased region" description="Basic and acidic residues" evidence="2">
    <location>
        <begin position="271"/>
        <end position="290"/>
    </location>
</feature>
<dbReference type="Pfam" id="PF08204">
    <property type="entry name" value="V-set_CD47"/>
    <property type="match status" value="1"/>
</dbReference>
<dbReference type="GO" id="GO:0005886">
    <property type="term" value="C:plasma membrane"/>
    <property type="evidence" value="ECO:0007669"/>
    <property type="project" value="TreeGrafter"/>
</dbReference>
<organism evidence="5 6">
    <name type="scientific">Heliornis fulica</name>
    <name type="common">sungrebe</name>
    <dbReference type="NCBI Taxonomy" id="54369"/>
    <lineage>
        <taxon>Eukaryota</taxon>
        <taxon>Metazoa</taxon>
        <taxon>Chordata</taxon>
        <taxon>Craniata</taxon>
        <taxon>Vertebrata</taxon>
        <taxon>Euteleostomi</taxon>
        <taxon>Archelosauria</taxon>
        <taxon>Archosauria</taxon>
        <taxon>Dinosauria</taxon>
        <taxon>Saurischia</taxon>
        <taxon>Theropoda</taxon>
        <taxon>Coelurosauria</taxon>
        <taxon>Aves</taxon>
        <taxon>Neognathae</taxon>
        <taxon>Neoaves</taxon>
        <taxon>Gruiformes</taxon>
        <taxon>Heliornithidae</taxon>
        <taxon>Heliornis</taxon>
    </lineage>
</organism>
<dbReference type="InterPro" id="IPR003599">
    <property type="entry name" value="Ig_sub"/>
</dbReference>
<keyword evidence="3" id="KW-0472">Membrane</keyword>
<dbReference type="Gene3D" id="2.60.40.10">
    <property type="entry name" value="Immunoglobulins"/>
    <property type="match status" value="2"/>
</dbReference>
<dbReference type="InterPro" id="IPR013270">
    <property type="entry name" value="CD47_Vset"/>
</dbReference>
<dbReference type="SMART" id="SM00409">
    <property type="entry name" value="IG"/>
    <property type="match status" value="2"/>
</dbReference>
<proteinExistence type="predicted"/>
<evidence type="ECO:0000313" key="6">
    <source>
        <dbReference type="Proteomes" id="UP000590868"/>
    </source>
</evidence>
<dbReference type="InterPro" id="IPR036179">
    <property type="entry name" value="Ig-like_dom_sf"/>
</dbReference>